<evidence type="ECO:0000256" key="1">
    <source>
        <dbReference type="ARBA" id="ARBA00004141"/>
    </source>
</evidence>
<dbReference type="GO" id="GO:0022857">
    <property type="term" value="F:transmembrane transporter activity"/>
    <property type="evidence" value="ECO:0007669"/>
    <property type="project" value="InterPro"/>
</dbReference>
<dbReference type="InterPro" id="IPR000620">
    <property type="entry name" value="EamA_dom"/>
</dbReference>
<feature type="transmembrane region" description="Helical" evidence="6">
    <location>
        <begin position="318"/>
        <end position="334"/>
    </location>
</feature>
<evidence type="ECO:0000259" key="7">
    <source>
        <dbReference type="Pfam" id="PF00892"/>
    </source>
</evidence>
<feature type="transmembrane region" description="Helical" evidence="6">
    <location>
        <begin position="263"/>
        <end position="280"/>
    </location>
</feature>
<evidence type="ECO:0000256" key="5">
    <source>
        <dbReference type="ARBA" id="ARBA00023136"/>
    </source>
</evidence>
<protein>
    <recommendedName>
        <fullName evidence="6">WAT1-related protein</fullName>
    </recommendedName>
</protein>
<evidence type="ECO:0000256" key="3">
    <source>
        <dbReference type="ARBA" id="ARBA00022692"/>
    </source>
</evidence>
<feature type="transmembrane region" description="Helical" evidence="6">
    <location>
        <begin position="103"/>
        <end position="126"/>
    </location>
</feature>
<proteinExistence type="inferred from homology"/>
<evidence type="ECO:0000313" key="9">
    <source>
        <dbReference type="Proteomes" id="UP001419268"/>
    </source>
</evidence>
<feature type="domain" description="EamA" evidence="7">
    <location>
        <begin position="21"/>
        <end position="138"/>
    </location>
</feature>
<keyword evidence="5 6" id="KW-0472">Membrane</keyword>
<accession>A0AAP0IPZ5</accession>
<keyword evidence="9" id="KW-1185">Reference proteome</keyword>
<dbReference type="AlphaFoldDB" id="A0AAP0IPZ5"/>
<organism evidence="8 9">
    <name type="scientific">Stephania cephalantha</name>
    <dbReference type="NCBI Taxonomy" id="152367"/>
    <lineage>
        <taxon>Eukaryota</taxon>
        <taxon>Viridiplantae</taxon>
        <taxon>Streptophyta</taxon>
        <taxon>Embryophyta</taxon>
        <taxon>Tracheophyta</taxon>
        <taxon>Spermatophyta</taxon>
        <taxon>Magnoliopsida</taxon>
        <taxon>Ranunculales</taxon>
        <taxon>Menispermaceae</taxon>
        <taxon>Menispermoideae</taxon>
        <taxon>Cissampelideae</taxon>
        <taxon>Stephania</taxon>
    </lineage>
</organism>
<evidence type="ECO:0000256" key="4">
    <source>
        <dbReference type="ARBA" id="ARBA00022989"/>
    </source>
</evidence>
<comment type="subcellular location">
    <subcellularLocation>
        <location evidence="1 6">Membrane</location>
        <topology evidence="1 6">Multi-pass membrane protein</topology>
    </subcellularLocation>
</comment>
<keyword evidence="3 6" id="KW-0812">Transmembrane</keyword>
<dbReference type="Proteomes" id="UP001419268">
    <property type="component" value="Unassembled WGS sequence"/>
</dbReference>
<reference evidence="8 9" key="1">
    <citation type="submission" date="2024-01" db="EMBL/GenBank/DDBJ databases">
        <title>Genome assemblies of Stephania.</title>
        <authorList>
            <person name="Yang L."/>
        </authorList>
    </citation>
    <scope>NUCLEOTIDE SEQUENCE [LARGE SCALE GENOMIC DNA]</scope>
    <source>
        <strain evidence="8">JXDWG</strain>
        <tissue evidence="8">Leaf</tissue>
    </source>
</reference>
<keyword evidence="4 6" id="KW-1133">Transmembrane helix</keyword>
<evidence type="ECO:0000256" key="2">
    <source>
        <dbReference type="ARBA" id="ARBA00007635"/>
    </source>
</evidence>
<feature type="transmembrane region" description="Helical" evidence="6">
    <location>
        <begin position="292"/>
        <end position="312"/>
    </location>
</feature>
<gene>
    <name evidence="8" type="ORF">Scep_017732</name>
</gene>
<dbReference type="GO" id="GO:0016020">
    <property type="term" value="C:membrane"/>
    <property type="evidence" value="ECO:0007669"/>
    <property type="project" value="UniProtKB-SubCell"/>
</dbReference>
<feature type="transmembrane region" description="Helical" evidence="6">
    <location>
        <begin position="45"/>
        <end position="65"/>
    </location>
</feature>
<dbReference type="PANTHER" id="PTHR31218">
    <property type="entry name" value="WAT1-RELATED PROTEIN"/>
    <property type="match status" value="1"/>
</dbReference>
<feature type="transmembrane region" description="Helical" evidence="6">
    <location>
        <begin position="227"/>
        <end position="248"/>
    </location>
</feature>
<feature type="transmembrane region" description="Helical" evidence="6">
    <location>
        <begin position="146"/>
        <end position="164"/>
    </location>
</feature>
<comment type="similarity">
    <text evidence="2 6">Belongs to the drug/metabolite transporter (DMT) superfamily. Plant drug/metabolite exporter (P-DME) (TC 2.A.7.4) family.</text>
</comment>
<feature type="transmembrane region" description="Helical" evidence="6">
    <location>
        <begin position="77"/>
        <end position="97"/>
    </location>
</feature>
<evidence type="ECO:0000313" key="8">
    <source>
        <dbReference type="EMBL" id="KAK9119639.1"/>
    </source>
</evidence>
<dbReference type="Pfam" id="PF00892">
    <property type="entry name" value="EamA"/>
    <property type="match status" value="1"/>
</dbReference>
<comment type="caution">
    <text evidence="8">The sequence shown here is derived from an EMBL/GenBank/DDBJ whole genome shotgun (WGS) entry which is preliminary data.</text>
</comment>
<dbReference type="EMBL" id="JBBNAG010000007">
    <property type="protein sequence ID" value="KAK9119639.1"/>
    <property type="molecule type" value="Genomic_DNA"/>
</dbReference>
<evidence type="ECO:0000256" key="6">
    <source>
        <dbReference type="RuleBase" id="RU363077"/>
    </source>
</evidence>
<dbReference type="InterPro" id="IPR030184">
    <property type="entry name" value="WAT1-related"/>
</dbReference>
<sequence>MRRVLVVKESVWDVVAFAGLVMVEACTIGLTIMTKTVMAKGMSPFVFVFYSNALATLIVLFTSIFCHRSVTLKPPPLSFSLVIKFFLLGLTGVAVAQNCAFTALNYASPILACAMGHLLPTFSFLLSIISRNTKLDLRSPSSQAKATGVLITAMGATVVVLYKGPPMRNTSPPSPSLQLRLMQHPLLFASEPEHWVLGALFFALANLSVSLWHVIQAGTIKQYSEGMTILSFYSVFGTIQSAVLALIIETEPSAWKLNSRLEITNIVLAAIFGSVIRNNIQGWCVRWKGPVYVAMFKPFGIVVAVTVGFIFFGTSLHVGSVVGAIIMGIGYYSLMWGQIKEEEIICEDSSHGTKVPLLQDDSEV</sequence>
<name>A0AAP0IPZ5_9MAGN</name>
<feature type="transmembrane region" description="Helical" evidence="6">
    <location>
        <begin position="195"/>
        <end position="215"/>
    </location>
</feature>
<feature type="transmembrane region" description="Helical" evidence="6">
    <location>
        <begin position="12"/>
        <end position="33"/>
    </location>
</feature>